<evidence type="ECO:0000313" key="3">
    <source>
        <dbReference type="Proteomes" id="UP000031623"/>
    </source>
</evidence>
<organism evidence="2 3">
    <name type="scientific">Thioploca ingrica</name>
    <dbReference type="NCBI Taxonomy" id="40754"/>
    <lineage>
        <taxon>Bacteria</taxon>
        <taxon>Pseudomonadati</taxon>
        <taxon>Pseudomonadota</taxon>
        <taxon>Gammaproteobacteria</taxon>
        <taxon>Thiotrichales</taxon>
        <taxon>Thiotrichaceae</taxon>
        <taxon>Thioploca</taxon>
    </lineage>
</organism>
<dbReference type="KEGG" id="tig:THII_0345"/>
<dbReference type="SUPFAM" id="SSF52980">
    <property type="entry name" value="Restriction endonuclease-like"/>
    <property type="match status" value="1"/>
</dbReference>
<reference evidence="2 3" key="1">
    <citation type="journal article" date="2014" name="ISME J.">
        <title>Ecophysiology of Thioploca ingrica as revealed by the complete genome sequence supplemented with proteomic evidence.</title>
        <authorList>
            <person name="Kojima H."/>
            <person name="Ogura Y."/>
            <person name="Yamamoto N."/>
            <person name="Togashi T."/>
            <person name="Mori H."/>
            <person name="Watanabe T."/>
            <person name="Nemoto F."/>
            <person name="Kurokawa K."/>
            <person name="Hayashi T."/>
            <person name="Fukui M."/>
        </authorList>
    </citation>
    <scope>NUCLEOTIDE SEQUENCE [LARGE SCALE GENOMIC DNA]</scope>
</reference>
<dbReference type="OrthoDB" id="461333at2"/>
<name>A0A090AH96_9GAMM</name>
<dbReference type="AlphaFoldDB" id="A0A090AH96"/>
<proteinExistence type="predicted"/>
<dbReference type="InterPro" id="IPR008538">
    <property type="entry name" value="Uma2"/>
</dbReference>
<dbReference type="CDD" id="cd06260">
    <property type="entry name" value="DUF820-like"/>
    <property type="match status" value="1"/>
</dbReference>
<keyword evidence="3" id="KW-1185">Reference proteome</keyword>
<protein>
    <recommendedName>
        <fullName evidence="1">Putative restriction endonuclease domain-containing protein</fullName>
    </recommendedName>
</protein>
<sequence length="195" mass="21644">MLTEMTAITPIKVSSSSPSSLITGEELAAMGDIGRTELVKGEIIYLMPTGHPHSFYEGNMTIALGIFVREHQLGRVLPGEVGIYTHRQPDTVRGADVAFISHERLAQVQSKSFLDVCPELIVEVMSPDDAWSEVHEKLEEYFAVDAKLIWVVDPRRQRLHVYHSLTDLEILTVQDTLTGGEVLPGFQVAVAELFT</sequence>
<evidence type="ECO:0000259" key="1">
    <source>
        <dbReference type="Pfam" id="PF05685"/>
    </source>
</evidence>
<dbReference type="InterPro" id="IPR011335">
    <property type="entry name" value="Restrct_endonuc-II-like"/>
</dbReference>
<accession>A0A090AH96</accession>
<dbReference type="Proteomes" id="UP000031623">
    <property type="component" value="Chromosome"/>
</dbReference>
<dbReference type="Gene3D" id="3.90.1570.10">
    <property type="entry name" value="tt1808, chain A"/>
    <property type="match status" value="1"/>
</dbReference>
<dbReference type="PANTHER" id="PTHR34107">
    <property type="entry name" value="SLL0198 PROTEIN-RELATED"/>
    <property type="match status" value="1"/>
</dbReference>
<feature type="domain" description="Putative restriction endonuclease" evidence="1">
    <location>
        <begin position="30"/>
        <end position="191"/>
    </location>
</feature>
<dbReference type="InterPro" id="IPR012296">
    <property type="entry name" value="Nuclease_put_TT1808"/>
</dbReference>
<dbReference type="PANTHER" id="PTHR34107:SF1">
    <property type="entry name" value="SLL0198 PROTEIN"/>
    <property type="match status" value="1"/>
</dbReference>
<dbReference type="Pfam" id="PF05685">
    <property type="entry name" value="Uma2"/>
    <property type="match status" value="1"/>
</dbReference>
<dbReference type="HOGENOM" id="CLU_076312_3_2_6"/>
<dbReference type="EMBL" id="AP014633">
    <property type="protein sequence ID" value="BAP54642.1"/>
    <property type="molecule type" value="Genomic_DNA"/>
</dbReference>
<gene>
    <name evidence="2" type="ORF">THII_0345</name>
</gene>
<evidence type="ECO:0000313" key="2">
    <source>
        <dbReference type="EMBL" id="BAP54642.1"/>
    </source>
</evidence>
<dbReference type="STRING" id="40754.THII_0345"/>